<protein>
    <submittedName>
        <fullName evidence="2">tRNA_anti-like</fullName>
    </submittedName>
</protein>
<feature type="signal peptide" evidence="1">
    <location>
        <begin position="1"/>
        <end position="18"/>
    </location>
</feature>
<reference evidence="2 3" key="1">
    <citation type="submission" date="2018-06" db="EMBL/GenBank/DDBJ databases">
        <authorList>
            <consortium name="Pathogen Informatics"/>
            <person name="Doyle S."/>
        </authorList>
    </citation>
    <scope>NUCLEOTIDE SEQUENCE [LARGE SCALE GENOMIC DNA]</scope>
    <source>
        <strain evidence="2 3">NCTC10283</strain>
    </source>
</reference>
<accession>A0A376BKV9</accession>
<dbReference type="Pfam" id="PF12869">
    <property type="entry name" value="tRNA_anti-like"/>
    <property type="match status" value="1"/>
</dbReference>
<proteinExistence type="predicted"/>
<keyword evidence="3" id="KW-1185">Reference proteome</keyword>
<dbReference type="RefSeq" id="WP_034295609.1">
    <property type="nucleotide sequence ID" value="NZ_CP091519.2"/>
</dbReference>
<feature type="chain" id="PRO_5016995087" evidence="1">
    <location>
        <begin position="19"/>
        <end position="154"/>
    </location>
</feature>
<name>A0A376BKV9_9NEIS</name>
<dbReference type="InterPro" id="IPR024422">
    <property type="entry name" value="Protein_unknown_function_OB"/>
</dbReference>
<dbReference type="PROSITE" id="PS51257">
    <property type="entry name" value="PROKAR_LIPOPROTEIN"/>
    <property type="match status" value="1"/>
</dbReference>
<dbReference type="AlphaFoldDB" id="A0A376BKV9"/>
<evidence type="ECO:0000313" key="3">
    <source>
        <dbReference type="Proteomes" id="UP000254209"/>
    </source>
</evidence>
<evidence type="ECO:0000256" key="1">
    <source>
        <dbReference type="SAM" id="SignalP"/>
    </source>
</evidence>
<gene>
    <name evidence="2" type="ORF">NCTC10283_00361</name>
</gene>
<sequence>MYQKLGLLLMAFSLSACTADMENLVNDTFELVNMTGTLAGSVANATPTQICNEVNQNPLNAKNKYVGKTIRATGKVLGMYESNTMMSASADKYNISLKSGSTTMAVGLTSSMVARSLKNGQTVTMKGRISSVTDSSGRCFIIMRNAIVDTGTNK</sequence>
<dbReference type="EMBL" id="UFSO01000002">
    <property type="protein sequence ID" value="SSY70278.1"/>
    <property type="molecule type" value="Genomic_DNA"/>
</dbReference>
<organism evidence="2 3">
    <name type="scientific">Alysiella crassa</name>
    <dbReference type="NCBI Taxonomy" id="153491"/>
    <lineage>
        <taxon>Bacteria</taxon>
        <taxon>Pseudomonadati</taxon>
        <taxon>Pseudomonadota</taxon>
        <taxon>Betaproteobacteria</taxon>
        <taxon>Neisseriales</taxon>
        <taxon>Neisseriaceae</taxon>
        <taxon>Alysiella</taxon>
    </lineage>
</organism>
<keyword evidence="1" id="KW-0732">Signal</keyword>
<evidence type="ECO:0000313" key="2">
    <source>
        <dbReference type="EMBL" id="SSY70278.1"/>
    </source>
</evidence>
<dbReference type="Proteomes" id="UP000254209">
    <property type="component" value="Unassembled WGS sequence"/>
</dbReference>